<gene>
    <name evidence="4" type="ORF">SAMN05192565_11753</name>
</gene>
<name>A0A1I2VT55_9HYPH</name>
<dbReference type="OrthoDB" id="5327699at2"/>
<feature type="chain" id="PRO_5011761844" description="DUF2059 domain-containing protein" evidence="2">
    <location>
        <begin position="33"/>
        <end position="197"/>
    </location>
</feature>
<evidence type="ECO:0000256" key="1">
    <source>
        <dbReference type="SAM" id="MobiDB-lite"/>
    </source>
</evidence>
<feature type="signal peptide" evidence="2">
    <location>
        <begin position="1"/>
        <end position="32"/>
    </location>
</feature>
<accession>A0A1I2VT55</accession>
<evidence type="ECO:0000313" key="5">
    <source>
        <dbReference type="Proteomes" id="UP000199229"/>
    </source>
</evidence>
<dbReference type="RefSeq" id="WP_091973177.1">
    <property type="nucleotide sequence ID" value="NZ_FOPM01000017.1"/>
</dbReference>
<feature type="region of interest" description="Disordered" evidence="1">
    <location>
        <begin position="38"/>
        <end position="57"/>
    </location>
</feature>
<organism evidence="4 5">
    <name type="scientific">Methylobacterium gossipiicola</name>
    <dbReference type="NCBI Taxonomy" id="582675"/>
    <lineage>
        <taxon>Bacteria</taxon>
        <taxon>Pseudomonadati</taxon>
        <taxon>Pseudomonadota</taxon>
        <taxon>Alphaproteobacteria</taxon>
        <taxon>Hyphomicrobiales</taxon>
        <taxon>Methylobacteriaceae</taxon>
        <taxon>Methylobacterium</taxon>
    </lineage>
</organism>
<dbReference type="AlphaFoldDB" id="A0A1I2VT55"/>
<keyword evidence="2" id="KW-0732">Signal</keyword>
<keyword evidence="5" id="KW-1185">Reference proteome</keyword>
<dbReference type="EMBL" id="FOPM01000017">
    <property type="protein sequence ID" value="SFG92418.1"/>
    <property type="molecule type" value="Genomic_DNA"/>
</dbReference>
<sequence length="197" mass="21207">MFRLPIRPRALRAAVALTLLAAPAASVSPALAQKAAPPKAAPQAATPAPTPAANTAPSITPSHLALAREVMLGSGIARSFDSIIPAFSEQIRQNAVTRPELTKDLDEVLNGLQPEMELQKQAMITTAARIYAARLTEAELADIAAFFRSPAGKRYVETQPQVLDGIVQAMQGWTQEVSEYVMVRVRAEMAKRGHQMQ</sequence>
<evidence type="ECO:0000259" key="3">
    <source>
        <dbReference type="Pfam" id="PF09832"/>
    </source>
</evidence>
<dbReference type="STRING" id="582675.SAMN05192565_11753"/>
<feature type="domain" description="DUF2059" evidence="3">
    <location>
        <begin position="121"/>
        <end position="178"/>
    </location>
</feature>
<evidence type="ECO:0000313" key="4">
    <source>
        <dbReference type="EMBL" id="SFG92418.1"/>
    </source>
</evidence>
<dbReference type="Pfam" id="PF09832">
    <property type="entry name" value="DUF2059"/>
    <property type="match status" value="1"/>
</dbReference>
<dbReference type="InterPro" id="IPR018637">
    <property type="entry name" value="DUF2059"/>
</dbReference>
<proteinExistence type="predicted"/>
<evidence type="ECO:0000256" key="2">
    <source>
        <dbReference type="SAM" id="SignalP"/>
    </source>
</evidence>
<reference evidence="5" key="1">
    <citation type="submission" date="2016-10" db="EMBL/GenBank/DDBJ databases">
        <authorList>
            <person name="Varghese N."/>
            <person name="Submissions S."/>
        </authorList>
    </citation>
    <scope>NUCLEOTIDE SEQUENCE [LARGE SCALE GENOMIC DNA]</scope>
    <source>
        <strain evidence="5">Gh-105</strain>
    </source>
</reference>
<protein>
    <recommendedName>
        <fullName evidence="3">DUF2059 domain-containing protein</fullName>
    </recommendedName>
</protein>
<dbReference type="Proteomes" id="UP000199229">
    <property type="component" value="Unassembled WGS sequence"/>
</dbReference>